<keyword evidence="2" id="KW-0255">Endonuclease</keyword>
<dbReference type="CDD" id="cd00085">
    <property type="entry name" value="HNHc"/>
    <property type="match status" value="1"/>
</dbReference>
<proteinExistence type="predicted"/>
<dbReference type="InterPro" id="IPR002711">
    <property type="entry name" value="HNH"/>
</dbReference>
<dbReference type="PANTHER" id="PTHR33877:SF1">
    <property type="entry name" value="TYPE IV METHYL-DIRECTED RESTRICTION ENZYME ECOKMCRA"/>
    <property type="match status" value="1"/>
</dbReference>
<dbReference type="Pfam" id="PF01844">
    <property type="entry name" value="HNH"/>
    <property type="match status" value="1"/>
</dbReference>
<dbReference type="GO" id="GO:0008270">
    <property type="term" value="F:zinc ion binding"/>
    <property type="evidence" value="ECO:0007669"/>
    <property type="project" value="InterPro"/>
</dbReference>
<gene>
    <name evidence="2" type="ORF">GFER_13875</name>
</gene>
<dbReference type="Gene3D" id="1.10.30.50">
    <property type="match status" value="1"/>
</dbReference>
<dbReference type="AlphaFoldDB" id="A0A0C2HT64"/>
<comment type="caution">
    <text evidence="2">The sequence shown here is derived from an EMBL/GenBank/DDBJ whole genome shotgun (WGS) entry which is preliminary data.</text>
</comment>
<protein>
    <submittedName>
        <fullName evidence="2">HNH endonuclease</fullName>
    </submittedName>
</protein>
<name>A0A0C2HT64_9BACT</name>
<evidence type="ECO:0000313" key="3">
    <source>
        <dbReference type="Proteomes" id="UP000035068"/>
    </source>
</evidence>
<dbReference type="GO" id="GO:0003676">
    <property type="term" value="F:nucleic acid binding"/>
    <property type="evidence" value="ECO:0007669"/>
    <property type="project" value="InterPro"/>
</dbReference>
<keyword evidence="2" id="KW-0540">Nuclease</keyword>
<dbReference type="InterPro" id="IPR052892">
    <property type="entry name" value="NA-targeting_endonuclease"/>
</dbReference>
<sequence length="101" mass="11769">MDLFIEVSDEDIRRERAKARELRKSNWWKNRIAQGLCHYCGARVRPAELSLDHLLPLARGGKSTRGNCVPACKECNNRKKDLLPMEWDEYLARLRDTDVAE</sequence>
<organism evidence="2 3">
    <name type="scientific">Geoalkalibacter ferrihydriticus DSM 17813</name>
    <dbReference type="NCBI Taxonomy" id="1121915"/>
    <lineage>
        <taxon>Bacteria</taxon>
        <taxon>Pseudomonadati</taxon>
        <taxon>Thermodesulfobacteriota</taxon>
        <taxon>Desulfuromonadia</taxon>
        <taxon>Desulfuromonadales</taxon>
        <taxon>Geoalkalibacteraceae</taxon>
        <taxon>Geoalkalibacter</taxon>
    </lineage>
</organism>
<keyword evidence="2" id="KW-0378">Hydrolase</keyword>
<evidence type="ECO:0000259" key="1">
    <source>
        <dbReference type="SMART" id="SM00507"/>
    </source>
</evidence>
<dbReference type="RefSeq" id="WP_040100359.1">
    <property type="nucleotide sequence ID" value="NZ_JWJD01000006.1"/>
</dbReference>
<dbReference type="InterPro" id="IPR003615">
    <property type="entry name" value="HNH_nuc"/>
</dbReference>
<reference evidence="2 3" key="1">
    <citation type="submission" date="2014-12" db="EMBL/GenBank/DDBJ databases">
        <title>Genomes of Geoalkalibacter ferrihydriticus and Geoalkalibacter subterraneus, two haloalkaliphilic metal-reducing members of the Geobacteraceae.</title>
        <authorList>
            <person name="Badalamenti J.P."/>
            <person name="Torres C.I."/>
            <person name="Krajmalnik-Brown R."/>
            <person name="Bond D.R."/>
        </authorList>
    </citation>
    <scope>NUCLEOTIDE SEQUENCE [LARGE SCALE GENOMIC DNA]</scope>
    <source>
        <strain evidence="2 3">DSM 17813</strain>
    </source>
</reference>
<evidence type="ECO:0000313" key="2">
    <source>
        <dbReference type="EMBL" id="KIH75987.1"/>
    </source>
</evidence>
<dbReference type="SMART" id="SM00507">
    <property type="entry name" value="HNHc"/>
    <property type="match status" value="1"/>
</dbReference>
<feature type="domain" description="HNH nuclease" evidence="1">
    <location>
        <begin position="26"/>
        <end position="77"/>
    </location>
</feature>
<keyword evidence="3" id="KW-1185">Reference proteome</keyword>
<dbReference type="PANTHER" id="PTHR33877">
    <property type="entry name" value="SLL1193 PROTEIN"/>
    <property type="match status" value="1"/>
</dbReference>
<dbReference type="GO" id="GO:0004519">
    <property type="term" value="F:endonuclease activity"/>
    <property type="evidence" value="ECO:0007669"/>
    <property type="project" value="UniProtKB-KW"/>
</dbReference>
<dbReference type="Proteomes" id="UP000035068">
    <property type="component" value="Unassembled WGS sequence"/>
</dbReference>
<accession>A0A0C2HT64</accession>
<dbReference type="EMBL" id="JWJD01000006">
    <property type="protein sequence ID" value="KIH75987.1"/>
    <property type="molecule type" value="Genomic_DNA"/>
</dbReference>